<name>A0AAD3SEN8_NEPGR</name>
<dbReference type="Proteomes" id="UP001279734">
    <property type="component" value="Unassembled WGS sequence"/>
</dbReference>
<proteinExistence type="predicted"/>
<feature type="region of interest" description="Disordered" evidence="1">
    <location>
        <begin position="1"/>
        <end position="23"/>
    </location>
</feature>
<dbReference type="EMBL" id="BSYO01000009">
    <property type="protein sequence ID" value="GMH09304.1"/>
    <property type="molecule type" value="Genomic_DNA"/>
</dbReference>
<evidence type="ECO:0000313" key="2">
    <source>
        <dbReference type="EMBL" id="GMH09304.1"/>
    </source>
</evidence>
<keyword evidence="3" id="KW-1185">Reference proteome</keyword>
<protein>
    <submittedName>
        <fullName evidence="2">Uncharacterized protein</fullName>
    </submittedName>
</protein>
<reference evidence="2" key="1">
    <citation type="submission" date="2023-05" db="EMBL/GenBank/DDBJ databases">
        <title>Nepenthes gracilis genome sequencing.</title>
        <authorList>
            <person name="Fukushima K."/>
        </authorList>
    </citation>
    <scope>NUCLEOTIDE SEQUENCE</scope>
    <source>
        <strain evidence="2">SING2019-196</strain>
    </source>
</reference>
<organism evidence="2 3">
    <name type="scientific">Nepenthes gracilis</name>
    <name type="common">Slender pitcher plant</name>
    <dbReference type="NCBI Taxonomy" id="150966"/>
    <lineage>
        <taxon>Eukaryota</taxon>
        <taxon>Viridiplantae</taxon>
        <taxon>Streptophyta</taxon>
        <taxon>Embryophyta</taxon>
        <taxon>Tracheophyta</taxon>
        <taxon>Spermatophyta</taxon>
        <taxon>Magnoliopsida</taxon>
        <taxon>eudicotyledons</taxon>
        <taxon>Gunneridae</taxon>
        <taxon>Pentapetalae</taxon>
        <taxon>Caryophyllales</taxon>
        <taxon>Nepenthaceae</taxon>
        <taxon>Nepenthes</taxon>
    </lineage>
</organism>
<accession>A0AAD3SEN8</accession>
<comment type="caution">
    <text evidence="2">The sequence shown here is derived from an EMBL/GenBank/DDBJ whole genome shotgun (WGS) entry which is preliminary data.</text>
</comment>
<feature type="compositionally biased region" description="Polar residues" evidence="1">
    <location>
        <begin position="14"/>
        <end position="23"/>
    </location>
</feature>
<gene>
    <name evidence="2" type="ORF">Nepgr_011145</name>
</gene>
<dbReference type="AlphaFoldDB" id="A0AAD3SEN8"/>
<evidence type="ECO:0000313" key="3">
    <source>
        <dbReference type="Proteomes" id="UP001279734"/>
    </source>
</evidence>
<evidence type="ECO:0000256" key="1">
    <source>
        <dbReference type="SAM" id="MobiDB-lite"/>
    </source>
</evidence>
<sequence>MLRQGGAPRRQDHSMNLNETCPQGRTTMTQRNIYSYLRVEKSRQRVCDGKGRWAVDVDVGRQRHTCGAPLDCACNFLKDREESFPTVRFGLRLPHATDDVTRLLLSQPVDPEQQLVLFIPSFTPQVSILVLCGQSIAKSMAWGGRRIAALLADLTHSRSLAVMEAAATAFLSG</sequence>